<dbReference type="SUPFAM" id="SSF53383">
    <property type="entry name" value="PLP-dependent transferases"/>
    <property type="match status" value="1"/>
</dbReference>
<evidence type="ECO:0000313" key="6">
    <source>
        <dbReference type="Proteomes" id="UP000326702"/>
    </source>
</evidence>
<dbReference type="InterPro" id="IPR015422">
    <property type="entry name" value="PyrdxlP-dep_Trfase_small"/>
</dbReference>
<dbReference type="Proteomes" id="UP000326702">
    <property type="component" value="Chromosome"/>
</dbReference>
<dbReference type="PANTHER" id="PTHR48097">
    <property type="entry name" value="L-THREONINE ALDOLASE-RELATED"/>
    <property type="match status" value="1"/>
</dbReference>
<dbReference type="InterPro" id="IPR015424">
    <property type="entry name" value="PyrdxlP-dep_Trfase"/>
</dbReference>
<dbReference type="AlphaFoldDB" id="A0A5P9Q5G5"/>
<dbReference type="Pfam" id="PF01212">
    <property type="entry name" value="Beta_elim_lyase"/>
    <property type="match status" value="1"/>
</dbReference>
<dbReference type="KEGG" id="lxl:KDY119_00102"/>
<dbReference type="GO" id="GO:0006520">
    <property type="term" value="P:amino acid metabolic process"/>
    <property type="evidence" value="ECO:0007669"/>
    <property type="project" value="InterPro"/>
</dbReference>
<evidence type="ECO:0000256" key="1">
    <source>
        <dbReference type="ARBA" id="ARBA00001933"/>
    </source>
</evidence>
<dbReference type="PANTHER" id="PTHR48097:SF5">
    <property type="entry name" value="LOW SPECIFICITY L-THREONINE ALDOLASE"/>
    <property type="match status" value="1"/>
</dbReference>
<accession>A0A5P9Q5G5</accession>
<keyword evidence="3" id="KW-0663">Pyridoxal phosphate</keyword>
<evidence type="ECO:0000313" key="5">
    <source>
        <dbReference type="EMBL" id="QFU96618.1"/>
    </source>
</evidence>
<organism evidence="5 6">
    <name type="scientific">Luteimicrobium xylanilyticum</name>
    <dbReference type="NCBI Taxonomy" id="1133546"/>
    <lineage>
        <taxon>Bacteria</taxon>
        <taxon>Bacillati</taxon>
        <taxon>Actinomycetota</taxon>
        <taxon>Actinomycetes</taxon>
        <taxon>Micrococcales</taxon>
        <taxon>Luteimicrobium</taxon>
    </lineage>
</organism>
<feature type="domain" description="Aromatic amino acid beta-eliminating lyase/threonine aldolase" evidence="4">
    <location>
        <begin position="19"/>
        <end position="291"/>
    </location>
</feature>
<comment type="similarity">
    <text evidence="2">Belongs to the threonine aldolase family.</text>
</comment>
<name>A0A5P9Q5G5_9MICO</name>
<dbReference type="InterPro" id="IPR001597">
    <property type="entry name" value="ArAA_b-elim_lyase/Thr_aldolase"/>
</dbReference>
<proteinExistence type="inferred from homology"/>
<comment type="cofactor">
    <cofactor evidence="1">
        <name>pyridoxal 5'-phosphate</name>
        <dbReference type="ChEBI" id="CHEBI:597326"/>
    </cofactor>
</comment>
<dbReference type="InterPro" id="IPR015421">
    <property type="entry name" value="PyrdxlP-dep_Trfase_major"/>
</dbReference>
<keyword evidence="5" id="KW-0456">Lyase</keyword>
<dbReference type="EC" id="4.1.2.48" evidence="5"/>
<keyword evidence="6" id="KW-1185">Reference proteome</keyword>
<dbReference type="Gene3D" id="3.40.640.10">
    <property type="entry name" value="Type I PLP-dependent aspartate aminotransferase-like (Major domain)"/>
    <property type="match status" value="1"/>
</dbReference>
<evidence type="ECO:0000256" key="3">
    <source>
        <dbReference type="ARBA" id="ARBA00022898"/>
    </source>
</evidence>
<dbReference type="Gene3D" id="3.90.1150.10">
    <property type="entry name" value="Aspartate Aminotransferase, domain 1"/>
    <property type="match status" value="1"/>
</dbReference>
<dbReference type="RefSeq" id="WP_194174298.1">
    <property type="nucleotide sequence ID" value="NZ_BAABIH010000019.1"/>
</dbReference>
<sequence>MTLPFDRTPDPAPLPDVSFASDNYAGAHPEVLDAMAAANRGHAVSYGADPWTARLQDVVRGHFGEQAVAYPVFNGTGANVVSLASMLPRWGAVVTPTTAHTVTDENAAPERVAGIKLLTVPTPDGRLTPELLDREAWGWGDPHRAQPLVVSVSQATELGTVYSVEELRALTDHAHGLGMRVHVDGARLANAAAHLGVGLGDLTSAVGVDVLSLGGTKNGIVLGEAVVVLDPSAVDGVEYVRKLTMQLGSKLRFVSAQLVALYGSDLWRRSAEHANAMASRLCAALESSAGAGRLVLTRGTESNAVFAALTHDAAATLRGRWRFYDWDDHRDDGLVEVRWMCAWDTTPEAVDAFAADVLAAVGG</sequence>
<protein>
    <submittedName>
        <fullName evidence="5">Low-specificity L-threonine aldolase</fullName>
        <ecNumber evidence="5">4.1.2.48</ecNumber>
    </submittedName>
</protein>
<dbReference type="GO" id="GO:0016829">
    <property type="term" value="F:lyase activity"/>
    <property type="evidence" value="ECO:0007669"/>
    <property type="project" value="UniProtKB-KW"/>
</dbReference>
<reference evidence="5 6" key="1">
    <citation type="submission" date="2019-10" db="EMBL/GenBank/DDBJ databases">
        <title>Genome sequence of Luteimicrobium xylanilyticum HY-24.</title>
        <authorList>
            <person name="Kim D.Y."/>
            <person name="Park H.-Y."/>
        </authorList>
    </citation>
    <scope>NUCLEOTIDE SEQUENCE [LARGE SCALE GENOMIC DNA]</scope>
    <source>
        <strain evidence="5 6">HY-24</strain>
    </source>
</reference>
<evidence type="ECO:0000259" key="4">
    <source>
        <dbReference type="Pfam" id="PF01212"/>
    </source>
</evidence>
<evidence type="ECO:0000256" key="2">
    <source>
        <dbReference type="ARBA" id="ARBA00006966"/>
    </source>
</evidence>
<dbReference type="EMBL" id="CP045529">
    <property type="protein sequence ID" value="QFU96618.1"/>
    <property type="molecule type" value="Genomic_DNA"/>
</dbReference>
<gene>
    <name evidence="5" type="primary">ltaE</name>
    <name evidence="5" type="ORF">KDY119_00102</name>
</gene>